<dbReference type="GO" id="GO:0009786">
    <property type="term" value="P:regulation of asymmetric cell division"/>
    <property type="evidence" value="ECO:0007669"/>
    <property type="project" value="InterPro"/>
</dbReference>
<comment type="caution">
    <text evidence="2">The sequence shown here is derived from an EMBL/GenBank/DDBJ whole genome shotgun (WGS) entry which is preliminary data.</text>
</comment>
<organism evidence="2 3">
    <name type="scientific">Cephalotus follicularis</name>
    <name type="common">Albany pitcher plant</name>
    <dbReference type="NCBI Taxonomy" id="3775"/>
    <lineage>
        <taxon>Eukaryota</taxon>
        <taxon>Viridiplantae</taxon>
        <taxon>Streptophyta</taxon>
        <taxon>Embryophyta</taxon>
        <taxon>Tracheophyta</taxon>
        <taxon>Spermatophyta</taxon>
        <taxon>Magnoliopsida</taxon>
        <taxon>eudicotyledons</taxon>
        <taxon>Gunneridae</taxon>
        <taxon>Pentapetalae</taxon>
        <taxon>rosids</taxon>
        <taxon>fabids</taxon>
        <taxon>Oxalidales</taxon>
        <taxon>Cephalotaceae</taxon>
        <taxon>Cephalotus</taxon>
    </lineage>
</organism>
<reference evidence="3" key="1">
    <citation type="submission" date="2016-04" db="EMBL/GenBank/DDBJ databases">
        <title>Cephalotus genome sequencing.</title>
        <authorList>
            <person name="Fukushima K."/>
            <person name="Hasebe M."/>
            <person name="Fang X."/>
        </authorList>
    </citation>
    <scope>NUCLEOTIDE SEQUENCE [LARGE SCALE GENOMIC DNA]</scope>
    <source>
        <strain evidence="3">cv. St1</strain>
    </source>
</reference>
<feature type="region of interest" description="Disordered" evidence="1">
    <location>
        <begin position="250"/>
        <end position="307"/>
    </location>
</feature>
<dbReference type="FunCoup" id="A0A1Q3CHD8">
    <property type="interactions" value="619"/>
</dbReference>
<dbReference type="PANTHER" id="PTHR33914">
    <property type="entry name" value="18S PRE-RIBOSOMAL ASSEMBLY PROTEIN GAR2-LIKE PROTEIN"/>
    <property type="match status" value="1"/>
</dbReference>
<gene>
    <name evidence="2" type="ORF">CFOL_v3_23003</name>
</gene>
<dbReference type="STRING" id="3775.A0A1Q3CHD8"/>
<keyword evidence="3" id="KW-1185">Reference proteome</keyword>
<evidence type="ECO:0000256" key="1">
    <source>
        <dbReference type="SAM" id="MobiDB-lite"/>
    </source>
</evidence>
<feature type="compositionally biased region" description="Low complexity" evidence="1">
    <location>
        <begin position="258"/>
        <end position="269"/>
    </location>
</feature>
<dbReference type="InterPro" id="IPR040378">
    <property type="entry name" value="BASL"/>
</dbReference>
<name>A0A1Q3CHD8_CEPFO</name>
<evidence type="ECO:0000313" key="3">
    <source>
        <dbReference type="Proteomes" id="UP000187406"/>
    </source>
</evidence>
<dbReference type="Proteomes" id="UP000187406">
    <property type="component" value="Unassembled WGS sequence"/>
</dbReference>
<proteinExistence type="predicted"/>
<dbReference type="EMBL" id="BDDD01001991">
    <property type="protein sequence ID" value="GAV79538.1"/>
    <property type="molecule type" value="Genomic_DNA"/>
</dbReference>
<dbReference type="PANTHER" id="PTHR33914:SF2">
    <property type="entry name" value="OS02G0582100 PROTEIN"/>
    <property type="match status" value="1"/>
</dbReference>
<accession>A0A1Q3CHD8</accession>
<dbReference type="OrthoDB" id="1911032at2759"/>
<dbReference type="InParanoid" id="A0A1Q3CHD8"/>
<evidence type="ECO:0000313" key="2">
    <source>
        <dbReference type="EMBL" id="GAV79538.1"/>
    </source>
</evidence>
<sequence>MKFDNEQVLCHSTLARRPDSKPFEYHGKAMDSTGLKSENGVMKDNQKRVLSFLKGKEGNAECLPCERNESKLDCPVVANYSTNDNESFEKHSVFYFNRSVMKCELPELILCYKESPYHVVKDICINEDVPSKDKNLFFESGVDEKSVCTFPPDMDQNIESTEGKPFDMPIPVAMKASAENDSDKDINDKYDIPDLMPIGEVQDDATDKNANDIPKQKISLGDMLSMEKLHSENTFSKSCDVVSKNAEQLSVQSSSEKTVASSLASLSTSDESNNSGNRTEESNNDSEDLTLASPTLVSATKESDSGRDEMVFVSPAIVSASEESANSSFSNDLSYNSKVETGSITFDFNSGAPAASDRKECPQITESECLDDTQSSSRLEDADIQLVTSQTQHSHGESSFSTAGPISGSIIYSGPIAYSGSVSLRSDSSTTSTRSFAFPVLQSEWNSSPVRMAKADRRHYRKHRGWRQGLLCCRF</sequence>
<dbReference type="AlphaFoldDB" id="A0A1Q3CHD8"/>
<feature type="region of interest" description="Disordered" evidence="1">
    <location>
        <begin position="176"/>
        <end position="212"/>
    </location>
</feature>
<protein>
    <submittedName>
        <fullName evidence="2">Uncharacterized protein</fullName>
    </submittedName>
</protein>
<feature type="compositionally biased region" description="Basic and acidic residues" evidence="1">
    <location>
        <begin position="181"/>
        <end position="192"/>
    </location>
</feature>